<dbReference type="Pfam" id="PF17765">
    <property type="entry name" value="MLTR_LBD"/>
    <property type="match status" value="1"/>
</dbReference>
<reference evidence="2" key="1">
    <citation type="submission" date="2020-09" db="EMBL/GenBank/DDBJ databases">
        <title>Secondary metabolite and genome analysis of marine Streptomyces chumphonensis KK1-2T.</title>
        <authorList>
            <person name="Phongsopitanun W."/>
            <person name="Kanchanasin P."/>
            <person name="Pittayakhajonwut P."/>
            <person name="Suwanborirux K."/>
            <person name="Tanasupawat S."/>
        </authorList>
    </citation>
    <scope>NUCLEOTIDE SEQUENCE</scope>
    <source>
        <strain evidence="2">KK1-2</strain>
    </source>
</reference>
<dbReference type="InterPro" id="IPR041413">
    <property type="entry name" value="MLTR_LBD"/>
</dbReference>
<dbReference type="EMBL" id="JACXYU010000001">
    <property type="protein sequence ID" value="MBD3930158.1"/>
    <property type="molecule type" value="Genomic_DNA"/>
</dbReference>
<organism evidence="2 3">
    <name type="scientific">Streptomyces chumphonensis</name>
    <dbReference type="NCBI Taxonomy" id="1214925"/>
    <lineage>
        <taxon>Bacteria</taxon>
        <taxon>Bacillati</taxon>
        <taxon>Actinomycetota</taxon>
        <taxon>Actinomycetes</taxon>
        <taxon>Kitasatosporales</taxon>
        <taxon>Streptomycetaceae</taxon>
        <taxon>Streptomyces</taxon>
    </lineage>
</organism>
<dbReference type="GO" id="GO:0003677">
    <property type="term" value="F:DNA binding"/>
    <property type="evidence" value="ECO:0007669"/>
    <property type="project" value="InterPro"/>
</dbReference>
<dbReference type="Gene3D" id="1.10.260.40">
    <property type="entry name" value="lambda repressor-like DNA-binding domains"/>
    <property type="match status" value="1"/>
</dbReference>
<protein>
    <submittedName>
        <fullName evidence="2">Helix-turn-helix transcriptional regulator</fullName>
    </submittedName>
</protein>
<dbReference type="SUPFAM" id="SSF47413">
    <property type="entry name" value="lambda repressor-like DNA-binding domains"/>
    <property type="match status" value="1"/>
</dbReference>
<dbReference type="RefSeq" id="WP_191207460.1">
    <property type="nucleotide sequence ID" value="NZ_BAABKL010000025.1"/>
</dbReference>
<evidence type="ECO:0000313" key="2">
    <source>
        <dbReference type="EMBL" id="MBD3930158.1"/>
    </source>
</evidence>
<dbReference type="PANTHER" id="PTHR35010:SF2">
    <property type="entry name" value="BLL4672 PROTEIN"/>
    <property type="match status" value="1"/>
</dbReference>
<keyword evidence="3" id="KW-1185">Reference proteome</keyword>
<dbReference type="Gene3D" id="3.30.450.180">
    <property type="match status" value="1"/>
</dbReference>
<gene>
    <name evidence="2" type="ORF">IF129_01030</name>
</gene>
<dbReference type="SMART" id="SM00530">
    <property type="entry name" value="HTH_XRE"/>
    <property type="match status" value="1"/>
</dbReference>
<dbReference type="InterPro" id="IPR010982">
    <property type="entry name" value="Lambda_DNA-bd_dom_sf"/>
</dbReference>
<dbReference type="AlphaFoldDB" id="A0A927EVP9"/>
<evidence type="ECO:0000313" key="3">
    <source>
        <dbReference type="Proteomes" id="UP000632289"/>
    </source>
</evidence>
<dbReference type="CDD" id="cd00093">
    <property type="entry name" value="HTH_XRE"/>
    <property type="match status" value="1"/>
</dbReference>
<feature type="domain" description="HTH cro/C1-type" evidence="1">
    <location>
        <begin position="50"/>
        <end position="104"/>
    </location>
</feature>
<name>A0A927EVP9_9ACTN</name>
<evidence type="ECO:0000259" key="1">
    <source>
        <dbReference type="PROSITE" id="PS50943"/>
    </source>
</evidence>
<accession>A0A927EVP9</accession>
<dbReference type="PANTHER" id="PTHR35010">
    <property type="entry name" value="BLL4672 PROTEIN-RELATED"/>
    <property type="match status" value="1"/>
</dbReference>
<sequence>MGGSSGGALDAGTARSVRELLRGHRAERRLEDAYRAAVGLGLDPPSVEQLRGRRRARGVSQQQVATLLRYTERRYWEWESGRERMPVAVAQRVIALLGVDDRAARWLLELLHPAPVPVGEPDPVWRALPHMVPAPAYLATVTTWEVVTANDAYHELFPWAAPWAARPEPSIVRAVLLRPEAREVLLRWREDWAVPLVNIVWSTYQVHRDDPALRALVEELRGSPESAALWASREARVAAPALHQGMDRRGVRHPVKGEMEVVTLVSRPETLRSCRMVVLAPAEWGERARRWEALRPSLHG</sequence>
<dbReference type="Proteomes" id="UP000632289">
    <property type="component" value="Unassembled WGS sequence"/>
</dbReference>
<dbReference type="Pfam" id="PF13560">
    <property type="entry name" value="HTH_31"/>
    <property type="match status" value="1"/>
</dbReference>
<proteinExistence type="predicted"/>
<dbReference type="InterPro" id="IPR001387">
    <property type="entry name" value="Cro/C1-type_HTH"/>
</dbReference>
<dbReference type="PROSITE" id="PS50943">
    <property type="entry name" value="HTH_CROC1"/>
    <property type="match status" value="1"/>
</dbReference>
<comment type="caution">
    <text evidence="2">The sequence shown here is derived from an EMBL/GenBank/DDBJ whole genome shotgun (WGS) entry which is preliminary data.</text>
</comment>